<reference evidence="1 3" key="2">
    <citation type="journal article" date="2018" name="Sci. Data">
        <title>The draft genome sequence of cork oak.</title>
        <authorList>
            <person name="Ramos A.M."/>
            <person name="Usie A."/>
            <person name="Barbosa P."/>
            <person name="Barros P.M."/>
            <person name="Capote T."/>
            <person name="Chaves I."/>
            <person name="Simoes F."/>
            <person name="Abreu I."/>
            <person name="Carrasquinho I."/>
            <person name="Faro C."/>
            <person name="Guimaraes J.B."/>
            <person name="Mendonca D."/>
            <person name="Nobrega F."/>
            <person name="Rodrigues L."/>
            <person name="Saibo N.J.M."/>
            <person name="Varela M.C."/>
            <person name="Egas C."/>
            <person name="Matos J."/>
            <person name="Miguel C.M."/>
            <person name="Oliveira M.M."/>
            <person name="Ricardo C.P."/>
            <person name="Goncalves S."/>
        </authorList>
    </citation>
    <scope>NUCLEOTIDE SEQUENCE [LARGE SCALE GENOMIC DNA]</scope>
    <source>
        <strain evidence="3">cv. HL8</strain>
        <strain evidence="1">HL8</strain>
    </source>
</reference>
<dbReference type="AlphaFoldDB" id="A0AAW0JN65"/>
<dbReference type="Proteomes" id="UP000237347">
    <property type="component" value="Unassembled WGS sequence"/>
</dbReference>
<accession>A0AAW0JN65</accession>
<dbReference type="EMBL" id="PKMF04000001">
    <property type="protein sequence ID" value="KAK7861605.1"/>
    <property type="molecule type" value="Genomic_DNA"/>
</dbReference>
<gene>
    <name evidence="1" type="primary">MTACP1_1</name>
    <name evidence="2" type="synonym">MTACP1_0</name>
    <name evidence="2" type="ORF">CFP56_000272</name>
    <name evidence="1" type="ORF">CFP56_030692</name>
</gene>
<comment type="caution">
    <text evidence="1">The sequence shown here is derived from an EMBL/GenBank/DDBJ whole genome shotgun (WGS) entry which is preliminary data.</text>
</comment>
<proteinExistence type="predicted"/>
<sequence length="102" mass="11675">MAFRAAILRRVRVPVKTLTLTGRKSQPWGSYGASLRLLSSHGDDHLSKDEVIERVLSVIKSFPKVDPSQVSPSFSLFHFLEKIPVWFATKQYFMCLILLLNR</sequence>
<reference evidence="1" key="1">
    <citation type="submission" date="2017-12" db="EMBL/GenBank/DDBJ databases">
        <authorList>
            <person name="Barbosa P."/>
            <person name="Usie A."/>
            <person name="Ramos A.M."/>
        </authorList>
    </citation>
    <scope>NUCLEOTIDE SEQUENCE</scope>
    <source>
        <strain evidence="1">HL8</strain>
        <tissue evidence="1">Leaves</tissue>
    </source>
</reference>
<keyword evidence="3" id="KW-1185">Reference proteome</keyword>
<organism evidence="1 3">
    <name type="scientific">Quercus suber</name>
    <name type="common">Cork oak</name>
    <dbReference type="NCBI Taxonomy" id="58331"/>
    <lineage>
        <taxon>Eukaryota</taxon>
        <taxon>Viridiplantae</taxon>
        <taxon>Streptophyta</taxon>
        <taxon>Embryophyta</taxon>
        <taxon>Tracheophyta</taxon>
        <taxon>Spermatophyta</taxon>
        <taxon>Magnoliopsida</taxon>
        <taxon>eudicotyledons</taxon>
        <taxon>Gunneridae</taxon>
        <taxon>Pentapetalae</taxon>
        <taxon>rosids</taxon>
        <taxon>fabids</taxon>
        <taxon>Fagales</taxon>
        <taxon>Fagaceae</taxon>
        <taxon>Quercus</taxon>
    </lineage>
</organism>
<protein>
    <submittedName>
        <fullName evidence="1">Acyl carrier protein 1</fullName>
    </submittedName>
</protein>
<evidence type="ECO:0000313" key="2">
    <source>
        <dbReference type="EMBL" id="KAK7861605.1"/>
    </source>
</evidence>
<evidence type="ECO:0000313" key="1">
    <source>
        <dbReference type="EMBL" id="KAK7827937.1"/>
    </source>
</evidence>
<evidence type="ECO:0000313" key="3">
    <source>
        <dbReference type="Proteomes" id="UP000237347"/>
    </source>
</evidence>
<name>A0AAW0JN65_QUESU</name>
<reference evidence="1" key="3">
    <citation type="submission" date="2023-07" db="EMBL/GenBank/DDBJ databases">
        <title>An improved reference 1 genome and first organelle genomes of Quercus suber.</title>
        <authorList>
            <consortium name="Genosuber Consortium"/>
            <person name="Usie A."/>
            <person name="Serra O."/>
            <person name="Barros P."/>
        </authorList>
    </citation>
    <scope>NUCLEOTIDE SEQUENCE</scope>
    <source>
        <strain evidence="1">HL8</strain>
        <tissue evidence="1">Leaves</tissue>
    </source>
</reference>
<dbReference type="EMBL" id="PKMF04000512">
    <property type="protein sequence ID" value="KAK7827937.1"/>
    <property type="molecule type" value="Genomic_DNA"/>
</dbReference>